<dbReference type="STRING" id="29563.SAMN02983006_02261"/>
<evidence type="ECO:0000313" key="1">
    <source>
        <dbReference type="EMBL" id="SFL87507.1"/>
    </source>
</evidence>
<name>A0A1I4LA35_9FIRM</name>
<dbReference type="RefSeq" id="WP_089862295.1">
    <property type="nucleotide sequence ID" value="NZ_FOTI01000038.1"/>
</dbReference>
<accession>A0A1I4LA35</accession>
<evidence type="ECO:0000313" key="2">
    <source>
        <dbReference type="Proteomes" id="UP000199006"/>
    </source>
</evidence>
<gene>
    <name evidence="1" type="ORF">SAMN02983006_02261</name>
</gene>
<dbReference type="EMBL" id="FOTI01000038">
    <property type="protein sequence ID" value="SFL87507.1"/>
    <property type="molecule type" value="Genomic_DNA"/>
</dbReference>
<dbReference type="AlphaFoldDB" id="A0A1I4LA35"/>
<protein>
    <submittedName>
        <fullName evidence="1">Uncharacterized protein</fullName>
    </submittedName>
</protein>
<dbReference type="Proteomes" id="UP000199006">
    <property type="component" value="Unassembled WGS sequence"/>
</dbReference>
<reference evidence="1 2" key="1">
    <citation type="submission" date="2016-10" db="EMBL/GenBank/DDBJ databases">
        <authorList>
            <person name="de Groot N.N."/>
        </authorList>
    </citation>
    <scope>NUCLEOTIDE SEQUENCE [LARGE SCALE GENOMIC DNA]</scope>
    <source>
        <strain evidence="1 2">ATCC 51327</strain>
    </source>
</reference>
<keyword evidence="2" id="KW-1185">Reference proteome</keyword>
<organism evidence="1 2">
    <name type="scientific">Halanaerobium salsuginis</name>
    <dbReference type="NCBI Taxonomy" id="29563"/>
    <lineage>
        <taxon>Bacteria</taxon>
        <taxon>Bacillati</taxon>
        <taxon>Bacillota</taxon>
        <taxon>Clostridia</taxon>
        <taxon>Halanaerobiales</taxon>
        <taxon>Halanaerobiaceae</taxon>
        <taxon>Halanaerobium</taxon>
    </lineage>
</organism>
<sequence length="70" mass="7799">MDKLIVAAILIFSLIYTGRRLYRQIFLQAGCSSCSCGSHNNNEHSCSGDGQGEHQCCGYYDELDPEQDHV</sequence>
<proteinExistence type="predicted"/>